<dbReference type="OrthoDB" id="2621032at2"/>
<sequence>MNKTRMLFLCLITVLSVVITASGCSFHKKSAQSEIYTYSDETLGQLLAATYQEGTFIFEGLPWLISKQEVIDKQKLIQSDDDDWLIVEGTFPLNASIKQTVIYNFQDDQLVSGEYRFATSDNNHFAQWGKELGVLLSKWLPKPRTENIEILDQADISAQQGNNLLWQGVDRSSMKVSLSVTGQEDYLLLMHVASPLPEREGLKK</sequence>
<dbReference type="AlphaFoldDB" id="A0A7X2YXK7"/>
<keyword evidence="1" id="KW-0732">Signal</keyword>
<dbReference type="Proteomes" id="UP000447876">
    <property type="component" value="Unassembled WGS sequence"/>
</dbReference>
<dbReference type="EMBL" id="WNZW01000001">
    <property type="protein sequence ID" value="MUG43697.1"/>
    <property type="molecule type" value="Genomic_DNA"/>
</dbReference>
<feature type="signal peptide" evidence="1">
    <location>
        <begin position="1"/>
        <end position="21"/>
    </location>
</feature>
<comment type="caution">
    <text evidence="2">The sequence shown here is derived from an EMBL/GenBank/DDBJ whole genome shotgun (WGS) entry which is preliminary data.</text>
</comment>
<protein>
    <recommendedName>
        <fullName evidence="4">Lipoprotein</fullName>
    </recommendedName>
</protein>
<evidence type="ECO:0000313" key="2">
    <source>
        <dbReference type="EMBL" id="MUG43697.1"/>
    </source>
</evidence>
<name>A0A7X2YXK7_9BACL</name>
<reference evidence="2 3" key="1">
    <citation type="submission" date="2019-11" db="EMBL/GenBank/DDBJ databases">
        <title>Draft genome sequences of five Paenibacillus species of dairy origin.</title>
        <authorList>
            <person name="Olajide A.M."/>
            <person name="Chen S."/>
            <person name="Lapointe G."/>
        </authorList>
    </citation>
    <scope>NUCLEOTIDE SEQUENCE [LARGE SCALE GENOMIC DNA]</scope>
    <source>
        <strain evidence="2 3">12CR55</strain>
    </source>
</reference>
<evidence type="ECO:0008006" key="4">
    <source>
        <dbReference type="Google" id="ProtNLM"/>
    </source>
</evidence>
<accession>A0A7X2YXK7</accession>
<proteinExistence type="predicted"/>
<dbReference type="RefSeq" id="WP_155609165.1">
    <property type="nucleotide sequence ID" value="NZ_WNZW01000001.1"/>
</dbReference>
<organism evidence="2 3">
    <name type="scientific">Paenibacillus woosongensis</name>
    <dbReference type="NCBI Taxonomy" id="307580"/>
    <lineage>
        <taxon>Bacteria</taxon>
        <taxon>Bacillati</taxon>
        <taxon>Bacillota</taxon>
        <taxon>Bacilli</taxon>
        <taxon>Bacillales</taxon>
        <taxon>Paenibacillaceae</taxon>
        <taxon>Paenibacillus</taxon>
    </lineage>
</organism>
<feature type="chain" id="PRO_5038336679" description="Lipoprotein" evidence="1">
    <location>
        <begin position="22"/>
        <end position="204"/>
    </location>
</feature>
<evidence type="ECO:0000256" key="1">
    <source>
        <dbReference type="SAM" id="SignalP"/>
    </source>
</evidence>
<dbReference type="PROSITE" id="PS51257">
    <property type="entry name" value="PROKAR_LIPOPROTEIN"/>
    <property type="match status" value="1"/>
</dbReference>
<gene>
    <name evidence="2" type="ORF">GNP95_01555</name>
</gene>
<evidence type="ECO:0000313" key="3">
    <source>
        <dbReference type="Proteomes" id="UP000447876"/>
    </source>
</evidence>